<comment type="similarity">
    <text evidence="1">Belongs to the folylpolyglutamate synthase family.</text>
</comment>
<organism evidence="8 9">
    <name type="scientific">Zymoseptoria tritici ST99CH_1E4</name>
    <dbReference type="NCBI Taxonomy" id="1276532"/>
    <lineage>
        <taxon>Eukaryota</taxon>
        <taxon>Fungi</taxon>
        <taxon>Dikarya</taxon>
        <taxon>Ascomycota</taxon>
        <taxon>Pezizomycotina</taxon>
        <taxon>Dothideomycetes</taxon>
        <taxon>Dothideomycetidae</taxon>
        <taxon>Mycosphaerellales</taxon>
        <taxon>Mycosphaerellaceae</taxon>
        <taxon>Zymoseptoria</taxon>
    </lineage>
</organism>
<dbReference type="PROSITE" id="PS01012">
    <property type="entry name" value="FOLYLPOLYGLU_SYNT_2"/>
    <property type="match status" value="1"/>
</dbReference>
<dbReference type="SUPFAM" id="SSF53244">
    <property type="entry name" value="MurD-like peptide ligases, peptide-binding domain"/>
    <property type="match status" value="1"/>
</dbReference>
<dbReference type="InterPro" id="IPR001645">
    <property type="entry name" value="Folylpolyglutamate_synth"/>
</dbReference>
<dbReference type="InterPro" id="IPR036615">
    <property type="entry name" value="Mur_ligase_C_dom_sf"/>
</dbReference>
<sequence>MIELGLQRISRLLYNTPTPWRAIHVAGTNGKGSVCTYISQMLQVYNDSTYRASRGHRPLRLGSFTSPHLIDRWDCIRLRNYRGRDMAPVSSELFHAVEKTVLDRNREADIRATEFELLTATAFEIFTRAKLDVAVVEVGVGGRLDATNILGQPYVDKNGFPTTEKPRPLPLVSVITKIGMDHQGLLGNTIEEIAREKAGIAKPPIRLVYDHTNSPEVKEVLKQAGTRTLNSFKYGCQICELLTAQSWLPHVKANAMVAAVATQAALEGLERLDSNDRLATREPYVRLPWTSGLESSAHKDGNEQRSAASEYPMLDTETADGKPMDGSTTKPFTPITPIEQPAQQTDEHMEETAAEATANEETTDDPTQLRFRPVPAVTQDADNEGVSSDFTRRQFQANLKNLNWTNGLANRNDQGPEKASSAGSSIKTETFQSLQTAMAESVTRTKFSGRQQWINIRSLTGRRERALLDGAHNPQAAEVLNHKVSALRGIPREEDESASLYPITWVVAMTKGKEVAGFFEKLLLEGDNVVAVEFGPVDGMPWVEAMGSAELIAEVRDVMPDLAATGDYGRDLLAALKAASEMAEKTPGQKLVIAGSLYLVGDTLRLLRDTHQKEKGNIGRNA</sequence>
<dbReference type="GO" id="GO:0005524">
    <property type="term" value="F:ATP binding"/>
    <property type="evidence" value="ECO:0007669"/>
    <property type="project" value="UniProtKB-KW"/>
</dbReference>
<evidence type="ECO:0000256" key="6">
    <source>
        <dbReference type="ARBA" id="ARBA00022842"/>
    </source>
</evidence>
<proteinExistence type="inferred from homology"/>
<gene>
    <name evidence="8" type="ORF">ZT1E4_G10958</name>
</gene>
<dbReference type="PANTHER" id="PTHR11136:SF0">
    <property type="entry name" value="DIHYDROFOLATE SYNTHETASE-RELATED"/>
    <property type="match status" value="1"/>
</dbReference>
<feature type="region of interest" description="Disordered" evidence="7">
    <location>
        <begin position="292"/>
        <end position="371"/>
    </location>
</feature>
<reference evidence="9" key="1">
    <citation type="submission" date="2017-05" db="EMBL/GenBank/DDBJ databases">
        <authorList>
            <person name="Song R."/>
            <person name="Chenine A.L."/>
            <person name="Ruprecht R.M."/>
        </authorList>
    </citation>
    <scope>NUCLEOTIDE SEQUENCE [LARGE SCALE GENOMIC DNA]</scope>
</reference>
<evidence type="ECO:0000256" key="3">
    <source>
        <dbReference type="ARBA" id="ARBA00022723"/>
    </source>
</evidence>
<dbReference type="EMBL" id="LT854264">
    <property type="protein sequence ID" value="SMR60993.1"/>
    <property type="molecule type" value="Genomic_DNA"/>
</dbReference>
<keyword evidence="2" id="KW-0436">Ligase</keyword>
<dbReference type="InterPro" id="IPR036565">
    <property type="entry name" value="Mur-like_cat_sf"/>
</dbReference>
<dbReference type="Gene3D" id="3.90.190.20">
    <property type="entry name" value="Mur ligase, C-terminal domain"/>
    <property type="match status" value="1"/>
</dbReference>
<dbReference type="Proteomes" id="UP000245764">
    <property type="component" value="Chromosome 12"/>
</dbReference>
<keyword evidence="3" id="KW-0479">Metal-binding</keyword>
<keyword evidence="6" id="KW-0460">Magnesium</keyword>
<protein>
    <recommendedName>
        <fullName evidence="10">Mur ligase central domain-containing protein</fullName>
    </recommendedName>
</protein>
<dbReference type="UniPathway" id="UPA00850"/>
<evidence type="ECO:0000313" key="8">
    <source>
        <dbReference type="EMBL" id="SMR60993.1"/>
    </source>
</evidence>
<evidence type="ECO:0000256" key="5">
    <source>
        <dbReference type="ARBA" id="ARBA00022840"/>
    </source>
</evidence>
<evidence type="ECO:0000313" key="9">
    <source>
        <dbReference type="Proteomes" id="UP000245764"/>
    </source>
</evidence>
<evidence type="ECO:0000256" key="4">
    <source>
        <dbReference type="ARBA" id="ARBA00022741"/>
    </source>
</evidence>
<keyword evidence="4" id="KW-0547">Nucleotide-binding</keyword>
<dbReference type="GO" id="GO:0008841">
    <property type="term" value="F:dihydrofolate synthase activity"/>
    <property type="evidence" value="ECO:0007669"/>
    <property type="project" value="TreeGrafter"/>
</dbReference>
<dbReference type="Gene3D" id="3.40.1190.10">
    <property type="entry name" value="Mur-like, catalytic domain"/>
    <property type="match status" value="1"/>
</dbReference>
<dbReference type="PANTHER" id="PTHR11136">
    <property type="entry name" value="FOLYLPOLYGLUTAMATE SYNTHASE-RELATED"/>
    <property type="match status" value="1"/>
</dbReference>
<dbReference type="GO" id="GO:0004326">
    <property type="term" value="F:tetrahydrofolylpolyglutamate synthase activity"/>
    <property type="evidence" value="ECO:0007669"/>
    <property type="project" value="InterPro"/>
</dbReference>
<dbReference type="SUPFAM" id="SSF53623">
    <property type="entry name" value="MurD-like peptide ligases, catalytic domain"/>
    <property type="match status" value="1"/>
</dbReference>
<dbReference type="GO" id="GO:0005829">
    <property type="term" value="C:cytosol"/>
    <property type="evidence" value="ECO:0007669"/>
    <property type="project" value="TreeGrafter"/>
</dbReference>
<accession>A0A2H1H5D3</accession>
<keyword evidence="5" id="KW-0067">ATP-binding</keyword>
<evidence type="ECO:0000256" key="2">
    <source>
        <dbReference type="ARBA" id="ARBA00022598"/>
    </source>
</evidence>
<dbReference type="AlphaFoldDB" id="A0A2H1H5D3"/>
<dbReference type="GO" id="GO:0046872">
    <property type="term" value="F:metal ion binding"/>
    <property type="evidence" value="ECO:0007669"/>
    <property type="project" value="UniProtKB-KW"/>
</dbReference>
<dbReference type="GO" id="GO:0005739">
    <property type="term" value="C:mitochondrion"/>
    <property type="evidence" value="ECO:0007669"/>
    <property type="project" value="TreeGrafter"/>
</dbReference>
<evidence type="ECO:0008006" key="10">
    <source>
        <dbReference type="Google" id="ProtNLM"/>
    </source>
</evidence>
<name>A0A2H1H5D3_ZYMTR</name>
<evidence type="ECO:0000256" key="7">
    <source>
        <dbReference type="SAM" id="MobiDB-lite"/>
    </source>
</evidence>
<feature type="region of interest" description="Disordered" evidence="7">
    <location>
        <begin position="405"/>
        <end position="426"/>
    </location>
</feature>
<dbReference type="InterPro" id="IPR018109">
    <property type="entry name" value="Folylpolyglutamate_synth_CS"/>
</dbReference>
<evidence type="ECO:0000256" key="1">
    <source>
        <dbReference type="ARBA" id="ARBA00008276"/>
    </source>
</evidence>